<dbReference type="InterPro" id="IPR036942">
    <property type="entry name" value="Beta-barrel_TonB_sf"/>
</dbReference>
<keyword evidence="6 8" id="KW-0472">Membrane</keyword>
<comment type="subcellular location">
    <subcellularLocation>
        <location evidence="1 8">Cell outer membrane</location>
        <topology evidence="1 8">Multi-pass membrane protein</topology>
    </subcellularLocation>
</comment>
<evidence type="ECO:0000256" key="9">
    <source>
        <dbReference type="RuleBase" id="RU003357"/>
    </source>
</evidence>
<feature type="signal peptide" evidence="10">
    <location>
        <begin position="1"/>
        <end position="31"/>
    </location>
</feature>
<evidence type="ECO:0000256" key="3">
    <source>
        <dbReference type="ARBA" id="ARBA00022452"/>
    </source>
</evidence>
<comment type="similarity">
    <text evidence="8 9">Belongs to the TonB-dependent receptor family.</text>
</comment>
<dbReference type="RefSeq" id="WP_386708023.1">
    <property type="nucleotide sequence ID" value="NZ_JBHRYF010000002.1"/>
</dbReference>
<evidence type="ECO:0000256" key="7">
    <source>
        <dbReference type="ARBA" id="ARBA00023237"/>
    </source>
</evidence>
<reference evidence="14" key="1">
    <citation type="journal article" date="2019" name="Int. J. Syst. Evol. Microbiol.">
        <title>The Global Catalogue of Microorganisms (GCM) 10K type strain sequencing project: providing services to taxonomists for standard genome sequencing and annotation.</title>
        <authorList>
            <consortium name="The Broad Institute Genomics Platform"/>
            <consortium name="The Broad Institute Genome Sequencing Center for Infectious Disease"/>
            <person name="Wu L."/>
            <person name="Ma J."/>
        </authorList>
    </citation>
    <scope>NUCLEOTIDE SEQUENCE [LARGE SCALE GENOMIC DNA]</scope>
    <source>
        <strain evidence="14">KCTC 42211</strain>
    </source>
</reference>
<evidence type="ECO:0000256" key="2">
    <source>
        <dbReference type="ARBA" id="ARBA00022448"/>
    </source>
</evidence>
<evidence type="ECO:0000256" key="1">
    <source>
        <dbReference type="ARBA" id="ARBA00004571"/>
    </source>
</evidence>
<accession>A0ABV7UTD8</accession>
<evidence type="ECO:0000259" key="12">
    <source>
        <dbReference type="Pfam" id="PF07715"/>
    </source>
</evidence>
<keyword evidence="4 8" id="KW-0812">Transmembrane</keyword>
<feature type="domain" description="TonB-dependent receptor-like beta-barrel" evidence="11">
    <location>
        <begin position="362"/>
        <end position="827"/>
    </location>
</feature>
<organism evidence="13 14">
    <name type="scientific">Luteimonas notoginsengisoli</name>
    <dbReference type="NCBI Taxonomy" id="1578200"/>
    <lineage>
        <taxon>Bacteria</taxon>
        <taxon>Pseudomonadati</taxon>
        <taxon>Pseudomonadota</taxon>
        <taxon>Gammaproteobacteria</taxon>
        <taxon>Lysobacterales</taxon>
        <taxon>Lysobacteraceae</taxon>
        <taxon>Luteimonas</taxon>
    </lineage>
</organism>
<dbReference type="InterPro" id="IPR039426">
    <property type="entry name" value="TonB-dep_rcpt-like"/>
</dbReference>
<dbReference type="Pfam" id="PF00593">
    <property type="entry name" value="TonB_dep_Rec_b-barrel"/>
    <property type="match status" value="1"/>
</dbReference>
<evidence type="ECO:0000256" key="4">
    <source>
        <dbReference type="ARBA" id="ARBA00022692"/>
    </source>
</evidence>
<evidence type="ECO:0000256" key="5">
    <source>
        <dbReference type="ARBA" id="ARBA00023077"/>
    </source>
</evidence>
<evidence type="ECO:0000313" key="13">
    <source>
        <dbReference type="EMBL" id="MFC3659793.1"/>
    </source>
</evidence>
<name>A0ABV7UTD8_9GAMM</name>
<feature type="domain" description="TonB-dependent receptor plug" evidence="12">
    <location>
        <begin position="64"/>
        <end position="174"/>
    </location>
</feature>
<proteinExistence type="inferred from homology"/>
<dbReference type="PROSITE" id="PS52016">
    <property type="entry name" value="TONB_DEPENDENT_REC_3"/>
    <property type="match status" value="1"/>
</dbReference>
<dbReference type="InterPro" id="IPR000531">
    <property type="entry name" value="Beta-barrel_TonB"/>
</dbReference>
<keyword evidence="7 8" id="KW-0998">Cell outer membrane</keyword>
<evidence type="ECO:0000259" key="11">
    <source>
        <dbReference type="Pfam" id="PF00593"/>
    </source>
</evidence>
<keyword evidence="14" id="KW-1185">Reference proteome</keyword>
<evidence type="ECO:0000256" key="6">
    <source>
        <dbReference type="ARBA" id="ARBA00023136"/>
    </source>
</evidence>
<dbReference type="Proteomes" id="UP001595724">
    <property type="component" value="Unassembled WGS sequence"/>
</dbReference>
<sequence length="862" mass="92294">MTLQTHKLRDAIAVALVAGATGVAGSGAAFAQDQNQDTSADDATTLDRIEVTGSRLKRSEIEGALPVTVIDRAQIDASGEVSVSDYLRTTNFNSVGQFRPQSGSSAQAGAFADLRGLGSQRTLVLIDGHRAPKAPFAAGAGTDLNAIPLAAVERIEVLTDGASAVYGADAVGGVINLILRKDYNGAQVTIGKSSPKWGPTDEASILFGVSGDRGHIVGGFSHNRRAMIFTNTRPWGSEPGASTFGNNYFSVDADGNIVNSNFVNGIDFYNPVEGGCTNEDFYISPINGRCVYDFNATAADEASYGNKAFFLNGEVQINDDWSTYLSTTVTNAGSFGRYAPVPGVVVIAPDAAQNPVPGATTYLYHRFAAAGNRDTETNANAYDILLGFRGTVGDTVDVDVGVRYNTYRYDEFGRNFIVGSLAEQAINDGRYNIYDPGATPVDVLNSIKATTTRNSVFTTKEAFGNITFNDVFEMGGGSAGLVVGGEFRKEDYADIFDSLSSAGVILGSSGASSGGGREVSSIYAEMLLPFTSTLEADIAGRYEKYSDYGSNFAPKVALRWHPIDSLTLRGSVGRGFVAPTLDIITQETAFSADSVFDPATCLFFGADTAEDCAAFGGDDPVQVNAFREKAEGLGAEESSQYSLGVVWDATDWLNVTVDYWNIKIEERIAFFSSQQLINIDNGDDSTPMPGAPCSLTRDPNRGNAVVEVHNCFFNQGEVKTDGLDLTLRTNFDLAGAGRLTNVLQASWSHEFTIDGGADQVQSQGFPAVRATLNNQWQRGDWGVGYIARYIGSNGSGASATESYLTHDLQASVELPWNAKFTVGVNNVGDKMPELISFNGRPFNFFLYDAYGRTPYVRYEQRF</sequence>
<keyword evidence="2 8" id="KW-0813">Transport</keyword>
<evidence type="ECO:0000256" key="8">
    <source>
        <dbReference type="PROSITE-ProRule" id="PRU01360"/>
    </source>
</evidence>
<keyword evidence="10" id="KW-0732">Signal</keyword>
<feature type="chain" id="PRO_5046005745" evidence="10">
    <location>
        <begin position="32"/>
        <end position="862"/>
    </location>
</feature>
<dbReference type="InterPro" id="IPR037066">
    <property type="entry name" value="Plug_dom_sf"/>
</dbReference>
<dbReference type="Gene3D" id="2.40.170.20">
    <property type="entry name" value="TonB-dependent receptor, beta-barrel domain"/>
    <property type="match status" value="1"/>
</dbReference>
<gene>
    <name evidence="13" type="ORF">ACFOM9_06835</name>
</gene>
<comment type="caution">
    <text evidence="13">The sequence shown here is derived from an EMBL/GenBank/DDBJ whole genome shotgun (WGS) entry which is preliminary data.</text>
</comment>
<dbReference type="PANTHER" id="PTHR47234">
    <property type="match status" value="1"/>
</dbReference>
<dbReference type="PANTHER" id="PTHR47234:SF2">
    <property type="entry name" value="TONB-DEPENDENT RECEPTOR"/>
    <property type="match status" value="1"/>
</dbReference>
<evidence type="ECO:0000256" key="10">
    <source>
        <dbReference type="SAM" id="SignalP"/>
    </source>
</evidence>
<keyword evidence="5 9" id="KW-0798">TonB box</keyword>
<dbReference type="InterPro" id="IPR012910">
    <property type="entry name" value="Plug_dom"/>
</dbReference>
<dbReference type="SUPFAM" id="SSF56935">
    <property type="entry name" value="Porins"/>
    <property type="match status" value="1"/>
</dbReference>
<dbReference type="EMBL" id="JBHRYF010000002">
    <property type="protein sequence ID" value="MFC3659793.1"/>
    <property type="molecule type" value="Genomic_DNA"/>
</dbReference>
<keyword evidence="3 8" id="KW-1134">Transmembrane beta strand</keyword>
<keyword evidence="13" id="KW-0675">Receptor</keyword>
<dbReference type="Pfam" id="PF07715">
    <property type="entry name" value="Plug"/>
    <property type="match status" value="1"/>
</dbReference>
<evidence type="ECO:0000313" key="14">
    <source>
        <dbReference type="Proteomes" id="UP001595724"/>
    </source>
</evidence>
<dbReference type="Gene3D" id="2.170.130.10">
    <property type="entry name" value="TonB-dependent receptor, plug domain"/>
    <property type="match status" value="1"/>
</dbReference>
<protein>
    <submittedName>
        <fullName evidence="13">TonB-dependent receptor plug domain-containing protein</fullName>
    </submittedName>
</protein>